<dbReference type="InterPro" id="IPR011335">
    <property type="entry name" value="Restrct_endonuc-II-like"/>
</dbReference>
<feature type="domain" description="DNA mismatch repair MutH/Type II restriction enzyme Sau3AI" evidence="8">
    <location>
        <begin position="54"/>
        <end position="152"/>
    </location>
</feature>
<comment type="caution">
    <text evidence="9">The sequence shown here is derived from an EMBL/GenBank/DDBJ whole genome shotgun (WGS) entry which is preliminary data.</text>
</comment>
<dbReference type="GO" id="GO:0016787">
    <property type="term" value="F:hydrolase activity"/>
    <property type="evidence" value="ECO:0007669"/>
    <property type="project" value="UniProtKB-KW"/>
</dbReference>
<dbReference type="InterPro" id="IPR004230">
    <property type="entry name" value="DNA_mismatch_repair_MutH"/>
</dbReference>
<dbReference type="AlphaFoldDB" id="A0A4Y3HV57"/>
<dbReference type="GO" id="GO:0004519">
    <property type="term" value="F:endonuclease activity"/>
    <property type="evidence" value="ECO:0007669"/>
    <property type="project" value="UniProtKB-UniRule"/>
</dbReference>
<evidence type="ECO:0000256" key="1">
    <source>
        <dbReference type="ARBA" id="ARBA00022490"/>
    </source>
</evidence>
<evidence type="ECO:0000256" key="2">
    <source>
        <dbReference type="ARBA" id="ARBA00022722"/>
    </source>
</evidence>
<accession>A0A4Y3HV57</accession>
<protein>
    <recommendedName>
        <fullName evidence="7">DNA mismatch repair protein MutH</fullName>
    </recommendedName>
    <alternativeName>
        <fullName evidence="7">Methyl-directed mismatch repair protein</fullName>
    </alternativeName>
</protein>
<keyword evidence="1 7" id="KW-0963">Cytoplasm</keyword>
<keyword evidence="4 7" id="KW-0227">DNA damage</keyword>
<evidence type="ECO:0000256" key="5">
    <source>
        <dbReference type="ARBA" id="ARBA00022801"/>
    </source>
</evidence>
<dbReference type="EMBL" id="BJLF01000008">
    <property type="protein sequence ID" value="GEA51049.1"/>
    <property type="molecule type" value="Genomic_DNA"/>
</dbReference>
<keyword evidence="2 7" id="KW-0540">Nuclease</keyword>
<dbReference type="Proteomes" id="UP000318717">
    <property type="component" value="Unassembled WGS sequence"/>
</dbReference>
<evidence type="ECO:0000313" key="10">
    <source>
        <dbReference type="Proteomes" id="UP000318717"/>
    </source>
</evidence>
<evidence type="ECO:0000256" key="6">
    <source>
        <dbReference type="ARBA" id="ARBA00023204"/>
    </source>
</evidence>
<dbReference type="InterPro" id="IPR011337">
    <property type="entry name" value="DNA_rep_MutH/RE_typeII_Sau3AI"/>
</dbReference>
<sequence>MQTTPPQSELELVNRAESLTGYSFAELAEEAGIAVPKDLRRDKGWVGQLIEAHLGAEAGSRPEQDFAHLGIELKTIPLSHIGKPLESTFVCVAPLTGIHGLTWQQSHVRQKLSKVLWVPVEGERELPISERHVGFPKLWTPSLEQETLLRADWEELMEMIATGRIHEINARHGEVMQIRPKAANSRALTDAYGASGKQIKTLPRGFYLRSHFTHSILLESQ</sequence>
<evidence type="ECO:0000256" key="7">
    <source>
        <dbReference type="HAMAP-Rule" id="MF_00759"/>
    </source>
</evidence>
<dbReference type="NCBIfam" id="TIGR02248">
    <property type="entry name" value="mutH_TIGR"/>
    <property type="match status" value="1"/>
</dbReference>
<dbReference type="HAMAP" id="MF_00759">
    <property type="entry name" value="MutH"/>
    <property type="match status" value="1"/>
</dbReference>
<name>A0A4Y3HV57_9VIBR</name>
<dbReference type="GO" id="GO:0003677">
    <property type="term" value="F:DNA binding"/>
    <property type="evidence" value="ECO:0007669"/>
    <property type="project" value="InterPro"/>
</dbReference>
<keyword evidence="3 7" id="KW-0255">Endonuclease</keyword>
<reference evidence="9 10" key="1">
    <citation type="submission" date="2019-06" db="EMBL/GenBank/DDBJ databases">
        <title>Whole genome shotgun sequence of Vibrio inusitatus NBRC 102082.</title>
        <authorList>
            <person name="Hosoyama A."/>
            <person name="Uohara A."/>
            <person name="Ohji S."/>
            <person name="Ichikawa N."/>
        </authorList>
    </citation>
    <scope>NUCLEOTIDE SEQUENCE [LARGE SCALE GENOMIC DNA]</scope>
    <source>
        <strain evidence="9 10">NBRC 102082</strain>
    </source>
</reference>
<gene>
    <name evidence="7 9" type="primary">mutH</name>
    <name evidence="9" type="ORF">VIN01S_18530</name>
</gene>
<proteinExistence type="inferred from homology"/>
<organism evidence="9 10">
    <name type="scientific">Vibrio inusitatus NBRC 102082</name>
    <dbReference type="NCBI Taxonomy" id="1219070"/>
    <lineage>
        <taxon>Bacteria</taxon>
        <taxon>Pseudomonadati</taxon>
        <taxon>Pseudomonadota</taxon>
        <taxon>Gammaproteobacteria</taxon>
        <taxon>Vibrionales</taxon>
        <taxon>Vibrionaceae</taxon>
        <taxon>Vibrio</taxon>
    </lineage>
</organism>
<comment type="function">
    <text evidence="7">Sequence-specific endonuclease that cleaves unmethylated GATC sequences. It is involved in DNA mismatch repair.</text>
</comment>
<dbReference type="CDD" id="cd00583">
    <property type="entry name" value="MutH-like"/>
    <property type="match status" value="1"/>
</dbReference>
<comment type="similarity">
    <text evidence="7">Belongs to the MutH family.</text>
</comment>
<comment type="subcellular location">
    <subcellularLocation>
        <location evidence="7">Cytoplasm</location>
    </subcellularLocation>
</comment>
<dbReference type="Pfam" id="PF02976">
    <property type="entry name" value="MutH"/>
    <property type="match status" value="1"/>
</dbReference>
<dbReference type="GO" id="GO:0006304">
    <property type="term" value="P:DNA modification"/>
    <property type="evidence" value="ECO:0007669"/>
    <property type="project" value="InterPro"/>
</dbReference>
<dbReference type="RefSeq" id="WP_141345378.1">
    <property type="nucleotide sequence ID" value="NZ_BJLF01000008.1"/>
</dbReference>
<dbReference type="SMART" id="SM00927">
    <property type="entry name" value="MutH"/>
    <property type="match status" value="1"/>
</dbReference>
<evidence type="ECO:0000313" key="9">
    <source>
        <dbReference type="EMBL" id="GEA51049.1"/>
    </source>
</evidence>
<dbReference type="NCBIfam" id="NF003458">
    <property type="entry name" value="PRK05070.1"/>
    <property type="match status" value="1"/>
</dbReference>
<dbReference type="InterPro" id="IPR037057">
    <property type="entry name" value="DNA_rep_MutH/T2_RE_sf"/>
</dbReference>
<keyword evidence="10" id="KW-1185">Reference proteome</keyword>
<evidence type="ECO:0000256" key="4">
    <source>
        <dbReference type="ARBA" id="ARBA00022763"/>
    </source>
</evidence>
<dbReference type="OrthoDB" id="5634909at2"/>
<dbReference type="GO" id="GO:0006298">
    <property type="term" value="P:mismatch repair"/>
    <property type="evidence" value="ECO:0007669"/>
    <property type="project" value="UniProtKB-UniRule"/>
</dbReference>
<evidence type="ECO:0000256" key="3">
    <source>
        <dbReference type="ARBA" id="ARBA00022759"/>
    </source>
</evidence>
<keyword evidence="6 7" id="KW-0234">DNA repair</keyword>
<dbReference type="GO" id="GO:0005737">
    <property type="term" value="C:cytoplasm"/>
    <property type="evidence" value="ECO:0007669"/>
    <property type="project" value="UniProtKB-SubCell"/>
</dbReference>
<evidence type="ECO:0000259" key="8">
    <source>
        <dbReference type="SMART" id="SM00927"/>
    </source>
</evidence>
<keyword evidence="5 7" id="KW-0378">Hydrolase</keyword>
<dbReference type="SUPFAM" id="SSF52980">
    <property type="entry name" value="Restriction endonuclease-like"/>
    <property type="match status" value="1"/>
</dbReference>
<dbReference type="Gene3D" id="3.40.600.10">
    <property type="entry name" value="DNA mismatch repair MutH/Restriction endonuclease, type II"/>
    <property type="match status" value="1"/>
</dbReference>